<dbReference type="KEGG" id="lbc:LACBIDRAFT_316281"/>
<dbReference type="AlphaFoldDB" id="B0E0L8"/>
<protein>
    <submittedName>
        <fullName evidence="1">Predicted protein</fullName>
    </submittedName>
</protein>
<evidence type="ECO:0000313" key="1">
    <source>
        <dbReference type="EMBL" id="EDQ99609.1"/>
    </source>
</evidence>
<reference evidence="1 2" key="1">
    <citation type="journal article" date="2008" name="Nature">
        <title>The genome of Laccaria bicolor provides insights into mycorrhizal symbiosis.</title>
        <authorList>
            <person name="Martin F."/>
            <person name="Aerts A."/>
            <person name="Ahren D."/>
            <person name="Brun A."/>
            <person name="Danchin E.G.J."/>
            <person name="Duchaussoy F."/>
            <person name="Gibon J."/>
            <person name="Kohler A."/>
            <person name="Lindquist E."/>
            <person name="Pereda V."/>
            <person name="Salamov A."/>
            <person name="Shapiro H.J."/>
            <person name="Wuyts J."/>
            <person name="Blaudez D."/>
            <person name="Buee M."/>
            <person name="Brokstein P."/>
            <person name="Canbaeck B."/>
            <person name="Cohen D."/>
            <person name="Courty P.E."/>
            <person name="Coutinho P.M."/>
            <person name="Delaruelle C."/>
            <person name="Detter J.C."/>
            <person name="Deveau A."/>
            <person name="DiFazio S."/>
            <person name="Duplessis S."/>
            <person name="Fraissinet-Tachet L."/>
            <person name="Lucic E."/>
            <person name="Frey-Klett P."/>
            <person name="Fourrey C."/>
            <person name="Feussner I."/>
            <person name="Gay G."/>
            <person name="Grimwood J."/>
            <person name="Hoegger P.J."/>
            <person name="Jain P."/>
            <person name="Kilaru S."/>
            <person name="Labbe J."/>
            <person name="Lin Y.C."/>
            <person name="Legue V."/>
            <person name="Le Tacon F."/>
            <person name="Marmeisse R."/>
            <person name="Melayah D."/>
            <person name="Montanini B."/>
            <person name="Muratet M."/>
            <person name="Nehls U."/>
            <person name="Niculita-Hirzel H."/>
            <person name="Oudot-Le Secq M.P."/>
            <person name="Peter M."/>
            <person name="Quesneville H."/>
            <person name="Rajashekar B."/>
            <person name="Reich M."/>
            <person name="Rouhier N."/>
            <person name="Schmutz J."/>
            <person name="Yin T."/>
            <person name="Chalot M."/>
            <person name="Henrissat B."/>
            <person name="Kuees U."/>
            <person name="Lucas S."/>
            <person name="Van de Peer Y."/>
            <person name="Podila G.K."/>
            <person name="Polle A."/>
            <person name="Pukkila P.J."/>
            <person name="Richardson P.M."/>
            <person name="Rouze P."/>
            <person name="Sanders I.R."/>
            <person name="Stajich J.E."/>
            <person name="Tunlid A."/>
            <person name="Tuskan G."/>
            <person name="Grigoriev I.V."/>
        </authorList>
    </citation>
    <scope>NUCLEOTIDE SEQUENCE [LARGE SCALE GENOMIC DNA]</scope>
    <source>
        <strain evidence="2">S238N-H82 / ATCC MYA-4686</strain>
    </source>
</reference>
<name>B0E0L8_LACBS</name>
<dbReference type="RefSeq" id="XP_001889720.1">
    <property type="nucleotide sequence ID" value="XM_001889685.1"/>
</dbReference>
<evidence type="ECO:0000313" key="2">
    <source>
        <dbReference type="Proteomes" id="UP000001194"/>
    </source>
</evidence>
<dbReference type="InParanoid" id="B0E0L8"/>
<dbReference type="EMBL" id="DS547161">
    <property type="protein sequence ID" value="EDQ99609.1"/>
    <property type="molecule type" value="Genomic_DNA"/>
</dbReference>
<dbReference type="GeneID" id="6085398"/>
<dbReference type="STRING" id="486041.B0E0L8"/>
<sequence>MGRNGASISMTAAESSGYAMAPLQVRRMLFIHLRTQGLFLVLSQSLFLPYSLTFKSSRPRHGHRRILKSSRLLRLYVNPCLKKQLTNI</sequence>
<dbReference type="Proteomes" id="UP000001194">
    <property type="component" value="Unassembled WGS sequence"/>
</dbReference>
<proteinExistence type="predicted"/>
<organism evidence="2">
    <name type="scientific">Laccaria bicolor (strain S238N-H82 / ATCC MYA-4686)</name>
    <name type="common">Bicoloured deceiver</name>
    <name type="synonym">Laccaria laccata var. bicolor</name>
    <dbReference type="NCBI Taxonomy" id="486041"/>
    <lineage>
        <taxon>Eukaryota</taxon>
        <taxon>Fungi</taxon>
        <taxon>Dikarya</taxon>
        <taxon>Basidiomycota</taxon>
        <taxon>Agaricomycotina</taxon>
        <taxon>Agaricomycetes</taxon>
        <taxon>Agaricomycetidae</taxon>
        <taxon>Agaricales</taxon>
        <taxon>Agaricineae</taxon>
        <taxon>Hydnangiaceae</taxon>
        <taxon>Laccaria</taxon>
    </lineage>
</organism>
<accession>B0E0L8</accession>
<dbReference type="HOGENOM" id="CLU_2469487_0_0_1"/>
<keyword evidence="2" id="KW-1185">Reference proteome</keyword>
<gene>
    <name evidence="1" type="ORF">LACBIDRAFT_316281</name>
</gene>